<name>A0A4V1KNN5_9FLAO</name>
<dbReference type="SMART" id="SM00342">
    <property type="entry name" value="HTH_ARAC"/>
    <property type="match status" value="1"/>
</dbReference>
<keyword evidence="2 6" id="KW-0238">DNA-binding</keyword>
<evidence type="ECO:0000313" key="6">
    <source>
        <dbReference type="EMBL" id="RXG11260.1"/>
    </source>
</evidence>
<keyword evidence="4" id="KW-1133">Transmembrane helix</keyword>
<dbReference type="PROSITE" id="PS01124">
    <property type="entry name" value="HTH_ARAC_FAMILY_2"/>
    <property type="match status" value="1"/>
</dbReference>
<dbReference type="GO" id="GO:0043565">
    <property type="term" value="F:sequence-specific DNA binding"/>
    <property type="evidence" value="ECO:0007669"/>
    <property type="project" value="InterPro"/>
</dbReference>
<feature type="transmembrane region" description="Helical" evidence="4">
    <location>
        <begin position="30"/>
        <end position="49"/>
    </location>
</feature>
<dbReference type="AlphaFoldDB" id="A0A4V1KNN5"/>
<dbReference type="InterPro" id="IPR018060">
    <property type="entry name" value="HTH_AraC"/>
</dbReference>
<keyword evidence="1" id="KW-0805">Transcription regulation</keyword>
<keyword evidence="7" id="KW-1185">Reference proteome</keyword>
<dbReference type="SUPFAM" id="SSF46689">
    <property type="entry name" value="Homeodomain-like"/>
    <property type="match status" value="1"/>
</dbReference>
<evidence type="ECO:0000256" key="1">
    <source>
        <dbReference type="ARBA" id="ARBA00023015"/>
    </source>
</evidence>
<evidence type="ECO:0000256" key="4">
    <source>
        <dbReference type="SAM" id="Phobius"/>
    </source>
</evidence>
<dbReference type="RefSeq" id="WP_128767274.1">
    <property type="nucleotide sequence ID" value="NZ_JBHUOO010000016.1"/>
</dbReference>
<keyword evidence="4" id="KW-0812">Transmembrane</keyword>
<organism evidence="6 7">
    <name type="scientific">Leeuwenhoekiella polynyae</name>
    <dbReference type="NCBI Taxonomy" id="1550906"/>
    <lineage>
        <taxon>Bacteria</taxon>
        <taxon>Pseudomonadati</taxon>
        <taxon>Bacteroidota</taxon>
        <taxon>Flavobacteriia</taxon>
        <taxon>Flavobacteriales</taxon>
        <taxon>Flavobacteriaceae</taxon>
        <taxon>Leeuwenhoekiella</taxon>
    </lineage>
</organism>
<dbReference type="PANTHER" id="PTHR43280:SF29">
    <property type="entry name" value="ARAC-FAMILY TRANSCRIPTIONAL REGULATOR"/>
    <property type="match status" value="1"/>
</dbReference>
<dbReference type="OrthoDB" id="6283866at2"/>
<keyword evidence="4" id="KW-0472">Membrane</keyword>
<dbReference type="Gene3D" id="1.10.10.60">
    <property type="entry name" value="Homeodomain-like"/>
    <property type="match status" value="1"/>
</dbReference>
<feature type="transmembrane region" description="Helical" evidence="4">
    <location>
        <begin position="185"/>
        <end position="204"/>
    </location>
</feature>
<feature type="transmembrane region" description="Helical" evidence="4">
    <location>
        <begin position="95"/>
        <end position="113"/>
    </location>
</feature>
<dbReference type="GO" id="GO:0003700">
    <property type="term" value="F:DNA-binding transcription factor activity"/>
    <property type="evidence" value="ECO:0007669"/>
    <property type="project" value="InterPro"/>
</dbReference>
<sequence length="386" mass="44381">MILILLGVAMFGFVLSSILFFKKSTNTKATYILGSFYFILSVYAFQGYIIDGGYLKSWTWFFLWPLLPYHLIFIPIYYYFKVILTDRLTWHNAEILLFIPFILGVIDVTYVYLQPETVFNTIIENAMVSPEKRLKANYLLLTLSQHMLLRHLWQLGVLIVIIPQLRDFLQKAEHDELKAILNKWLLLFWWVTMAMAIFAIVYVCERMLVSTGYHTLIITGIKGSIVTLIFYVAVFLTGVIPLYFPSILHGYPQQVRPISKISIEEPDTDLKFGLDEETVNSKLEGLKACKSYLNTHFGLTECALELDMPAHHISYYLKNQFGLSFAAYRNSLRMDYAKKLIEEGYLENNTIEALAGECGFASRTSFSKVFKNATDVNPSAYALANK</sequence>
<dbReference type="Pfam" id="PF12833">
    <property type="entry name" value="HTH_18"/>
    <property type="match status" value="1"/>
</dbReference>
<evidence type="ECO:0000256" key="2">
    <source>
        <dbReference type="ARBA" id="ARBA00023125"/>
    </source>
</evidence>
<accession>A0A4V1KNN5</accession>
<feature type="domain" description="HTH araC/xylS-type" evidence="5">
    <location>
        <begin position="293"/>
        <end position="384"/>
    </location>
</feature>
<proteinExistence type="predicted"/>
<evidence type="ECO:0000256" key="3">
    <source>
        <dbReference type="ARBA" id="ARBA00023163"/>
    </source>
</evidence>
<feature type="transmembrane region" description="Helical" evidence="4">
    <location>
        <begin position="225"/>
        <end position="244"/>
    </location>
</feature>
<evidence type="ECO:0000313" key="7">
    <source>
        <dbReference type="Proteomes" id="UP000289859"/>
    </source>
</evidence>
<reference evidence="6 7" key="1">
    <citation type="submission" date="2018-07" db="EMBL/GenBank/DDBJ databases">
        <title>Leeuwenhoekiella genomics.</title>
        <authorList>
            <person name="Tahon G."/>
            <person name="Willems A."/>
        </authorList>
    </citation>
    <scope>NUCLEOTIDE SEQUENCE [LARGE SCALE GENOMIC DNA]</scope>
    <source>
        <strain evidence="6 7">LMG 29608</strain>
    </source>
</reference>
<feature type="transmembrane region" description="Helical" evidence="4">
    <location>
        <begin position="61"/>
        <end position="80"/>
    </location>
</feature>
<evidence type="ECO:0000259" key="5">
    <source>
        <dbReference type="PROSITE" id="PS01124"/>
    </source>
</evidence>
<keyword evidence="3" id="KW-0804">Transcription</keyword>
<gene>
    <name evidence="6" type="ORF">DSM02_4122</name>
</gene>
<dbReference type="PANTHER" id="PTHR43280">
    <property type="entry name" value="ARAC-FAMILY TRANSCRIPTIONAL REGULATOR"/>
    <property type="match status" value="1"/>
</dbReference>
<comment type="caution">
    <text evidence="6">The sequence shown here is derived from an EMBL/GenBank/DDBJ whole genome shotgun (WGS) entry which is preliminary data.</text>
</comment>
<dbReference type="EMBL" id="QOVK01000039">
    <property type="protein sequence ID" value="RXG11260.1"/>
    <property type="molecule type" value="Genomic_DNA"/>
</dbReference>
<dbReference type="InterPro" id="IPR009057">
    <property type="entry name" value="Homeodomain-like_sf"/>
</dbReference>
<protein>
    <submittedName>
        <fullName evidence="6">AraC-like DNA-binding protein</fullName>
    </submittedName>
</protein>
<dbReference type="Proteomes" id="UP000289859">
    <property type="component" value="Unassembled WGS sequence"/>
</dbReference>